<feature type="region of interest" description="Disordered" evidence="1">
    <location>
        <begin position="435"/>
        <end position="473"/>
    </location>
</feature>
<sequence length="792" mass="86660">MVGRSLYVRSDAPLAAHSLRVTLPKKWVERETCSKVVRLFVESYNARHPPVAAEGCALWGDRSQRKFRGDEGLAGVDEETVWVREGSGKPEAAAASRAVSTYVPRIVAKREARRPELATMRLENQQKLVERAGAILAIFGVRSDDGAVLAARRVTRDSGEEQLVAQLAAHRYEMRRAPGKAGGYADALCRVWNVLSGLLPASILVVRYLPLRRENGKVVGEAPGGDKWIARPFVDGDPCFDPARLGEALGWLHVLGRGVPSQAAALAEIRPKSYAERLASEVDKCREKLRRRSGSERRRVEALNFLDTLDVAAISALPETWTHGSLSPATCRVGNDGRLVVDGLENSGLGTRIEDLWPLVKWDGTAKGLVVGLAALPVALRAYVKTTRAPFSPQECRLLPWVLWLRAAIDVSVGLKTLSRLAAAAQDVATAAADANPKLLEDEPPTPLLLLPPPDDQEEEEEEEEEEEPAEDGFWAAWATKVKSRRRRPRPRATTRGEFEDIFAKFNAAPVDDKGTIGVVEAVEVSRAVGVETRTRPPGRAVCCALHLERDARRAAHVQEHIRKVVPGIRVVRAVDAMIDGELEASSSRLRVDVGRWRLGRVARDGRDVGPTRGEVACAATHCAAWRLQVAAAEPRLVVLEDDVQLASNFLPSLVLALAEVDDVDLVYLHVPPRFRRDDLKVSQRLSNVYPAASLAAYVLSLEGATKLIDLVDALDAPLDLLVNRLALDQKITAFAVLDANLVRSRGDPALHRLRLLPSTISTTPPWREPFVDAPNHLLAAGDDDDDTSILL</sequence>
<keyword evidence="4" id="KW-1185">Reference proteome</keyword>
<dbReference type="Pfam" id="PF01755">
    <property type="entry name" value="Glyco_transf_25"/>
    <property type="match status" value="1"/>
</dbReference>
<name>A0AAD7XH53_9STRA</name>
<dbReference type="AlphaFoldDB" id="A0AAD7XH53"/>
<feature type="compositionally biased region" description="Pro residues" evidence="1">
    <location>
        <begin position="445"/>
        <end position="454"/>
    </location>
</feature>
<comment type="caution">
    <text evidence="3">The sequence shown here is derived from an EMBL/GenBank/DDBJ whole genome shotgun (WGS) entry which is preliminary data.</text>
</comment>
<proteinExistence type="predicted"/>
<feature type="domain" description="Glycosyl transferase family 25" evidence="2">
    <location>
        <begin position="548"/>
        <end position="722"/>
    </location>
</feature>
<evidence type="ECO:0000313" key="4">
    <source>
        <dbReference type="Proteomes" id="UP001230188"/>
    </source>
</evidence>
<dbReference type="InterPro" id="IPR011009">
    <property type="entry name" value="Kinase-like_dom_sf"/>
</dbReference>
<protein>
    <recommendedName>
        <fullName evidence="2">Glycosyl transferase family 25 domain-containing protein</fullName>
    </recommendedName>
</protein>
<dbReference type="SUPFAM" id="SSF56112">
    <property type="entry name" value="Protein kinase-like (PK-like)"/>
    <property type="match status" value="1"/>
</dbReference>
<dbReference type="InterPro" id="IPR002654">
    <property type="entry name" value="Glyco_trans_25"/>
</dbReference>
<evidence type="ECO:0000313" key="3">
    <source>
        <dbReference type="EMBL" id="KAJ8599158.1"/>
    </source>
</evidence>
<feature type="compositionally biased region" description="Acidic residues" evidence="1">
    <location>
        <begin position="455"/>
        <end position="471"/>
    </location>
</feature>
<accession>A0AAD7XH53</accession>
<evidence type="ECO:0000256" key="1">
    <source>
        <dbReference type="SAM" id="MobiDB-lite"/>
    </source>
</evidence>
<dbReference type="EMBL" id="JAQMWT010000584">
    <property type="protein sequence ID" value="KAJ8599158.1"/>
    <property type="molecule type" value="Genomic_DNA"/>
</dbReference>
<organism evidence="3 4">
    <name type="scientific">Chrysophaeum taylorii</name>
    <dbReference type="NCBI Taxonomy" id="2483200"/>
    <lineage>
        <taxon>Eukaryota</taxon>
        <taxon>Sar</taxon>
        <taxon>Stramenopiles</taxon>
        <taxon>Ochrophyta</taxon>
        <taxon>Pelagophyceae</taxon>
        <taxon>Pelagomonadales</taxon>
        <taxon>Pelagomonadaceae</taxon>
        <taxon>Chrysophaeum</taxon>
    </lineage>
</organism>
<dbReference type="Proteomes" id="UP001230188">
    <property type="component" value="Unassembled WGS sequence"/>
</dbReference>
<evidence type="ECO:0000259" key="2">
    <source>
        <dbReference type="Pfam" id="PF01755"/>
    </source>
</evidence>
<gene>
    <name evidence="3" type="ORF">CTAYLR_008552</name>
</gene>
<reference evidence="3" key="1">
    <citation type="submission" date="2023-01" db="EMBL/GenBank/DDBJ databases">
        <title>Metagenome sequencing of chrysophaentin producing Chrysophaeum taylorii.</title>
        <authorList>
            <person name="Davison J."/>
            <person name="Bewley C."/>
        </authorList>
    </citation>
    <scope>NUCLEOTIDE SEQUENCE</scope>
    <source>
        <strain evidence="3">NIES-1699</strain>
    </source>
</reference>